<evidence type="ECO:0000313" key="3">
    <source>
        <dbReference type="Proteomes" id="UP000008710"/>
    </source>
</evidence>
<feature type="region of interest" description="Disordered" evidence="1">
    <location>
        <begin position="71"/>
        <end position="92"/>
    </location>
</feature>
<organism evidence="2 3">
    <name type="scientific">Rhodococcus jostii (strain RHA1)</name>
    <dbReference type="NCBI Taxonomy" id="101510"/>
    <lineage>
        <taxon>Bacteria</taxon>
        <taxon>Bacillati</taxon>
        <taxon>Actinomycetota</taxon>
        <taxon>Actinomycetes</taxon>
        <taxon>Mycobacteriales</taxon>
        <taxon>Nocardiaceae</taxon>
        <taxon>Rhodococcus</taxon>
    </lineage>
</organism>
<gene>
    <name evidence="2" type="ordered locus">RHA1_ro08482</name>
</gene>
<dbReference type="Proteomes" id="UP000008710">
    <property type="component" value="Plasmid pRHL1"/>
</dbReference>
<evidence type="ECO:0000256" key="1">
    <source>
        <dbReference type="SAM" id="MobiDB-lite"/>
    </source>
</evidence>
<keyword evidence="2" id="KW-0614">Plasmid</keyword>
<feature type="region of interest" description="Disordered" evidence="1">
    <location>
        <begin position="19"/>
        <end position="51"/>
    </location>
</feature>
<dbReference type="KEGG" id="rha:RHA1_ro08482"/>
<accession>Q0RYW0</accession>
<dbReference type="AlphaFoldDB" id="Q0RYW0"/>
<dbReference type="EMBL" id="CP000432">
    <property type="protein sequence ID" value="ABG99526.1"/>
    <property type="molecule type" value="Genomic_DNA"/>
</dbReference>
<geneLocation type="plasmid" evidence="2 3">
    <name>pRHL1</name>
</geneLocation>
<proteinExistence type="predicted"/>
<protein>
    <submittedName>
        <fullName evidence="2">Uncharacterized protein</fullName>
    </submittedName>
</protein>
<reference evidence="3" key="1">
    <citation type="journal article" date="2006" name="Proc. Natl. Acad. Sci. U.S.A.">
        <title>The complete genome of Rhodococcus sp. RHA1 provides insights into a catabolic powerhouse.</title>
        <authorList>
            <person name="McLeod M.P."/>
            <person name="Warren R.L."/>
            <person name="Hsiao W.W.L."/>
            <person name="Araki N."/>
            <person name="Myhre M."/>
            <person name="Fernandes C."/>
            <person name="Miyazawa D."/>
            <person name="Wong W."/>
            <person name="Lillquist A.L."/>
            <person name="Wang D."/>
            <person name="Dosanjh M."/>
            <person name="Hara H."/>
            <person name="Petrescu A."/>
            <person name="Morin R.D."/>
            <person name="Yang G."/>
            <person name="Stott J.M."/>
            <person name="Schein J.E."/>
            <person name="Shin H."/>
            <person name="Smailus D."/>
            <person name="Siddiqui A.S."/>
            <person name="Marra M.A."/>
            <person name="Jones S.J.M."/>
            <person name="Holt R."/>
            <person name="Brinkman F.S.L."/>
            <person name="Miyauchi K."/>
            <person name="Fukuda M."/>
            <person name="Davies J.E."/>
            <person name="Mohn W.W."/>
            <person name="Eltis L.D."/>
        </authorList>
    </citation>
    <scope>NUCLEOTIDE SEQUENCE [LARGE SCALE GENOMIC DNA]</scope>
    <source>
        <strain evidence="3">RHA1</strain>
    </source>
</reference>
<evidence type="ECO:0000313" key="2">
    <source>
        <dbReference type="EMBL" id="ABG99526.1"/>
    </source>
</evidence>
<name>Q0RYW0_RHOJR</name>
<dbReference type="HOGENOM" id="CLU_2411231_0_0_11"/>
<sequence>MNEPSEPDCDITIQHCKVGDMTEPAPSSDDNQTKPADIAPQHTENGFGTYEWDPERGIVFRMDLDQFGTIGGVPVSQYTPSPPVPYTPLNLS</sequence>